<reference evidence="18" key="4">
    <citation type="submission" date="2020-05" db="UniProtKB">
        <authorList>
            <consortium name="EnsemblMetazoa"/>
        </authorList>
    </citation>
    <scope>IDENTIFICATION</scope>
    <source>
        <strain evidence="18">BB02</strain>
    </source>
</reference>
<dbReference type="EC" id="6.1.1.11" evidence="4"/>
<evidence type="ECO:0000256" key="8">
    <source>
        <dbReference type="ARBA" id="ARBA00022840"/>
    </source>
</evidence>
<feature type="binding site" evidence="16">
    <location>
        <begin position="318"/>
        <end position="321"/>
    </location>
    <ligand>
        <name>ATP</name>
        <dbReference type="ChEBI" id="CHEBI:30616"/>
    </ligand>
</feature>
<evidence type="ECO:0000256" key="4">
    <source>
        <dbReference type="ARBA" id="ARBA00012840"/>
    </source>
</evidence>
<keyword evidence="5" id="KW-0963">Cytoplasm</keyword>
<dbReference type="InterPro" id="IPR006195">
    <property type="entry name" value="aa-tRNA-synth_II"/>
</dbReference>
<keyword evidence="6" id="KW-0436">Ligase</keyword>
<dbReference type="GO" id="GO:0006434">
    <property type="term" value="P:seryl-tRNA aminoacylation"/>
    <property type="evidence" value="ECO:0007669"/>
    <property type="project" value="InterPro"/>
</dbReference>
<feature type="binding site" evidence="16">
    <location>
        <begin position="231"/>
        <end position="233"/>
    </location>
    <ligand>
        <name>ATP</name>
        <dbReference type="ChEBI" id="CHEBI:30616"/>
    </ligand>
</feature>
<dbReference type="InterPro" id="IPR002317">
    <property type="entry name" value="Ser-tRNA-ligase_type_1"/>
</dbReference>
<proteinExistence type="inferred from homology"/>
<evidence type="ECO:0000256" key="6">
    <source>
        <dbReference type="ARBA" id="ARBA00022598"/>
    </source>
</evidence>
<evidence type="ECO:0000256" key="1">
    <source>
        <dbReference type="ARBA" id="ARBA00004496"/>
    </source>
</evidence>
<keyword evidence="9" id="KW-0648">Protein biosynthesis</keyword>
<dbReference type="PRINTS" id="PR00981">
    <property type="entry name" value="TRNASYNTHSER"/>
</dbReference>
<protein>
    <recommendedName>
        <fullName evidence="4">serine--tRNA ligase</fullName>
        <ecNumber evidence="4">6.1.1.11</ecNumber>
    </recommendedName>
    <alternativeName>
        <fullName evidence="11">Seryl-tRNA synthetase</fullName>
    </alternativeName>
    <alternativeName>
        <fullName evidence="12">Seryl-tRNA(Ser/Sec) synthetase</fullName>
    </alternativeName>
</protein>
<dbReference type="InterPro" id="IPR033729">
    <property type="entry name" value="SerRS_core"/>
</dbReference>
<dbReference type="STRING" id="6526.A0A182ZAK8"/>
<keyword evidence="10" id="KW-0030">Aminoacyl-tRNA synthetase</keyword>
<feature type="binding site" evidence="15">
    <location>
        <position position="200"/>
    </location>
    <ligand>
        <name>L-serine</name>
        <dbReference type="ChEBI" id="CHEBI:33384"/>
    </ligand>
</feature>
<comment type="catalytic activity">
    <reaction evidence="13">
        <text>tRNA(Sec) + L-serine + ATP = L-seryl-tRNA(Sec) + AMP + diphosphate + H(+)</text>
        <dbReference type="Rhea" id="RHEA:42580"/>
        <dbReference type="Rhea" id="RHEA-COMP:9742"/>
        <dbReference type="Rhea" id="RHEA-COMP:10128"/>
        <dbReference type="ChEBI" id="CHEBI:15378"/>
        <dbReference type="ChEBI" id="CHEBI:30616"/>
        <dbReference type="ChEBI" id="CHEBI:33019"/>
        <dbReference type="ChEBI" id="CHEBI:33384"/>
        <dbReference type="ChEBI" id="CHEBI:78442"/>
        <dbReference type="ChEBI" id="CHEBI:78533"/>
        <dbReference type="ChEBI" id="CHEBI:456215"/>
        <dbReference type="EC" id="6.1.1.11"/>
    </reaction>
</comment>
<dbReference type="VEuPathDB" id="VectorBase:BGLB006166"/>
<evidence type="ECO:0000313" key="18">
    <source>
        <dbReference type="EnsemblMetazoa" id="BGLB006166-PA"/>
    </source>
</evidence>
<dbReference type="GO" id="GO:0005524">
    <property type="term" value="F:ATP binding"/>
    <property type="evidence" value="ECO:0007669"/>
    <property type="project" value="UniProtKB-KW"/>
</dbReference>
<dbReference type="CDD" id="cd00770">
    <property type="entry name" value="SerRS_core"/>
    <property type="match status" value="1"/>
</dbReference>
<keyword evidence="7" id="KW-0547">Nucleotide-binding</keyword>
<comment type="subcellular location">
    <subcellularLocation>
        <location evidence="1">Cytoplasm</location>
    </subcellularLocation>
</comment>
<evidence type="ECO:0000256" key="13">
    <source>
        <dbReference type="ARBA" id="ARBA00047929"/>
    </source>
</evidence>
<feature type="domain" description="Aminoacyl-transfer RNA synthetases class-II family profile" evidence="17">
    <location>
        <begin position="149"/>
        <end position="380"/>
    </location>
</feature>
<dbReference type="EnsemblMetazoa" id="BGLB006166-RA">
    <property type="protein sequence ID" value="BGLB006166-PA"/>
    <property type="gene ID" value="BGLB006166"/>
</dbReference>
<evidence type="ECO:0000259" key="17">
    <source>
        <dbReference type="PROSITE" id="PS50862"/>
    </source>
</evidence>
<evidence type="ECO:0000256" key="16">
    <source>
        <dbReference type="PIRSR" id="PIRSR001529-2"/>
    </source>
</evidence>
<organism evidence="18 19">
    <name type="scientific">Biomphalaria glabrata</name>
    <name type="common">Bloodfluke planorb</name>
    <name type="synonym">Freshwater snail</name>
    <dbReference type="NCBI Taxonomy" id="6526"/>
    <lineage>
        <taxon>Eukaryota</taxon>
        <taxon>Metazoa</taxon>
        <taxon>Spiralia</taxon>
        <taxon>Lophotrochozoa</taxon>
        <taxon>Mollusca</taxon>
        <taxon>Gastropoda</taxon>
        <taxon>Heterobranchia</taxon>
        <taxon>Euthyneura</taxon>
        <taxon>Panpulmonata</taxon>
        <taxon>Hygrophila</taxon>
        <taxon>Lymnaeoidea</taxon>
        <taxon>Planorbidae</taxon>
        <taxon>Biomphalaria</taxon>
    </lineage>
</organism>
<feature type="binding site" evidence="15">
    <location>
        <position position="254"/>
    </location>
    <ligand>
        <name>L-serine</name>
        <dbReference type="ChEBI" id="CHEBI:33384"/>
    </ligand>
</feature>
<evidence type="ECO:0000256" key="15">
    <source>
        <dbReference type="PIRSR" id="PIRSR001529-1"/>
    </source>
</evidence>
<dbReference type="VEuPathDB" id="VectorBase:BGLAX_052693"/>
<gene>
    <name evidence="18" type="primary">106063202</name>
</gene>
<dbReference type="AlphaFoldDB" id="A0A182ZAK8"/>
<comment type="catalytic activity">
    <reaction evidence="14">
        <text>tRNA(Ser) + L-serine + ATP = L-seryl-tRNA(Ser) + AMP + diphosphate + H(+)</text>
        <dbReference type="Rhea" id="RHEA:12292"/>
        <dbReference type="Rhea" id="RHEA-COMP:9669"/>
        <dbReference type="Rhea" id="RHEA-COMP:9703"/>
        <dbReference type="ChEBI" id="CHEBI:15378"/>
        <dbReference type="ChEBI" id="CHEBI:30616"/>
        <dbReference type="ChEBI" id="CHEBI:33019"/>
        <dbReference type="ChEBI" id="CHEBI:33384"/>
        <dbReference type="ChEBI" id="CHEBI:78442"/>
        <dbReference type="ChEBI" id="CHEBI:78533"/>
        <dbReference type="ChEBI" id="CHEBI:456215"/>
        <dbReference type="EC" id="6.1.1.11"/>
    </reaction>
</comment>
<evidence type="ECO:0000256" key="12">
    <source>
        <dbReference type="ARBA" id="ARBA00033352"/>
    </source>
</evidence>
<keyword evidence="8 16" id="KW-0067">ATP-binding</keyword>
<feature type="binding site" evidence="16">
    <location>
        <begin position="247"/>
        <end position="250"/>
    </location>
    <ligand>
        <name>ATP</name>
        <dbReference type="ChEBI" id="CHEBI:30616"/>
    </ligand>
</feature>
<dbReference type="GO" id="GO:0004828">
    <property type="term" value="F:serine-tRNA ligase activity"/>
    <property type="evidence" value="ECO:0007669"/>
    <property type="project" value="UniProtKB-EC"/>
</dbReference>
<dbReference type="NCBIfam" id="TIGR00414">
    <property type="entry name" value="serS"/>
    <property type="match status" value="1"/>
</dbReference>
<reference evidence="18" key="2">
    <citation type="submission" date="2013-03" db="EMBL/GenBank/DDBJ databases">
        <title>Sequence assembly of the Biomphalaria glabrata genome version 4.3.</title>
        <authorList>
            <person name="Warren W."/>
            <person name="Wilson R.K."/>
            <person name="Hillier L.W."/>
            <person name="Minx P."/>
        </authorList>
    </citation>
    <scope>NUCLEOTIDE SEQUENCE</scope>
    <source>
        <strain evidence="18">BB02</strain>
    </source>
</reference>
<dbReference type="PIRSF" id="PIRSF001529">
    <property type="entry name" value="Ser-tRNA-synth_IIa"/>
    <property type="match status" value="1"/>
</dbReference>
<dbReference type="InterPro" id="IPR002314">
    <property type="entry name" value="aa-tRNA-synt_IIb"/>
</dbReference>
<sequence>MNETQDQIDKQQFLTEAIEIDKTHTALKTKGITFDTELFALRNIYLKAQKKYDSTKRGIIELRNAKERYINLLDTRPNEPTSDVPIGTSENNNAIVKEVGTPRDFQIPIKDHKEIGLGLNMMDFETSAEMSGHGFVTLSGDLAKLERVLISLMMDHARENGYTEVSPPLLVRDKAMYVSGQLPKFEDDSYHTAAHRLIPTAEVPLVNMVAGKIFKETDLPIRYVAYTPCFRREAGGHGKSTTGLMRVHQFYKVELVSITTQESSAFELERMTSIAESILEKLKLPYRRVLLCTGETGFSSAKTYDIEVWMPSYNTYKEISSCSNCTDFQAKRMKTKYTCRQDAKVKKFVHTLNGSALAVGRLIIAILENYQMHNGAVSLPEELWKYFPKKYLNVPRET</sequence>
<evidence type="ECO:0000256" key="2">
    <source>
        <dbReference type="ARBA" id="ARBA00005045"/>
    </source>
</evidence>
<dbReference type="Proteomes" id="UP000076420">
    <property type="component" value="Unassembled WGS sequence"/>
</dbReference>
<accession>A0A182ZAK8</accession>
<dbReference type="Pfam" id="PF00587">
    <property type="entry name" value="tRNA-synt_2b"/>
    <property type="match status" value="1"/>
</dbReference>
<dbReference type="InterPro" id="IPR045864">
    <property type="entry name" value="aa-tRNA-synth_II/BPL/LPL"/>
</dbReference>
<evidence type="ECO:0000256" key="9">
    <source>
        <dbReference type="ARBA" id="ARBA00022917"/>
    </source>
</evidence>
<feature type="binding site" evidence="15">
    <location>
        <position position="353"/>
    </location>
    <ligand>
        <name>L-serine</name>
        <dbReference type="ChEBI" id="CHEBI:33384"/>
    </ligand>
</feature>
<dbReference type="Gene3D" id="3.30.930.10">
    <property type="entry name" value="Bira Bifunctional Protein, Domain 2"/>
    <property type="match status" value="1"/>
</dbReference>
<reference evidence="18" key="3">
    <citation type="submission" date="2016-10" db="UniProtKB">
        <authorList>
            <consortium name="VectorBase"/>
        </authorList>
    </citation>
    <scope>IDENTIFICATION</scope>
    <source>
        <strain evidence="18">BB02</strain>
    </source>
</reference>
<evidence type="ECO:0000256" key="5">
    <source>
        <dbReference type="ARBA" id="ARBA00022490"/>
    </source>
</evidence>
<dbReference type="SUPFAM" id="SSF55681">
    <property type="entry name" value="Class II aaRS and biotin synthetases"/>
    <property type="match status" value="1"/>
</dbReference>
<dbReference type="GO" id="GO:0005737">
    <property type="term" value="C:cytoplasm"/>
    <property type="evidence" value="ECO:0007669"/>
    <property type="project" value="UniProtKB-SubCell"/>
</dbReference>
<dbReference type="PROSITE" id="PS50862">
    <property type="entry name" value="AA_TRNA_LIGASE_II"/>
    <property type="match status" value="1"/>
</dbReference>
<evidence type="ECO:0000256" key="14">
    <source>
        <dbReference type="ARBA" id="ARBA00048823"/>
    </source>
</evidence>
<feature type="binding site" evidence="15">
    <location>
        <position position="231"/>
    </location>
    <ligand>
        <name>L-serine</name>
        <dbReference type="ChEBI" id="CHEBI:33384"/>
    </ligand>
</feature>
<evidence type="ECO:0000256" key="11">
    <source>
        <dbReference type="ARBA" id="ARBA00031113"/>
    </source>
</evidence>
<evidence type="ECO:0000256" key="10">
    <source>
        <dbReference type="ARBA" id="ARBA00023146"/>
    </source>
</evidence>
<name>A0A182ZAK8_BIOGL</name>
<comment type="pathway">
    <text evidence="2">Aminoacyl-tRNA biosynthesis; selenocysteinyl-tRNA(Sec) biosynthesis; L-seryl-tRNA(Sec) from L-serine and tRNA(Sec): step 1/1.</text>
</comment>
<dbReference type="PANTHER" id="PTHR43697">
    <property type="entry name" value="SERYL-TRNA SYNTHETASE"/>
    <property type="match status" value="1"/>
</dbReference>
<evidence type="ECO:0000313" key="19">
    <source>
        <dbReference type="Proteomes" id="UP000076420"/>
    </source>
</evidence>
<evidence type="ECO:0000256" key="7">
    <source>
        <dbReference type="ARBA" id="ARBA00022741"/>
    </source>
</evidence>
<evidence type="ECO:0000256" key="3">
    <source>
        <dbReference type="ARBA" id="ARBA00010728"/>
    </source>
</evidence>
<comment type="similarity">
    <text evidence="3">Belongs to the class-II aminoacyl-tRNA synthetase family. Type-1 seryl-tRNA synthetase subfamily.</text>
</comment>
<dbReference type="PANTHER" id="PTHR43697:SF1">
    <property type="entry name" value="SERINE--TRNA LIGASE"/>
    <property type="match status" value="1"/>
</dbReference>
<reference evidence="18" key="1">
    <citation type="journal article" date="2004" name="J. Parasitol.">
        <title>The mitochondrial genome of Biomphalaria glabrata (Gastropoda: Basommatophora), intermediate host of Schistosoma mansoni.</title>
        <authorList>
            <person name="DeJong R.J."/>
            <person name="Emery A.M."/>
            <person name="Adema C.M."/>
        </authorList>
    </citation>
    <scope>NUCLEOTIDE SEQUENCE</scope>
    <source>
        <strain evidence="18">BB02</strain>
    </source>
</reference>
<dbReference type="KEGG" id="bgt:106063202"/>